<dbReference type="NCBIfam" id="TIGR02206">
    <property type="entry name" value="intg_mem_TP0381"/>
    <property type="match status" value="1"/>
</dbReference>
<dbReference type="Proteomes" id="UP000284868">
    <property type="component" value="Unassembled WGS sequence"/>
</dbReference>
<dbReference type="InterPro" id="IPR011737">
    <property type="entry name" value="CHP02206_TP0381"/>
</dbReference>
<protein>
    <submittedName>
        <fullName evidence="2">TIGR02206 family membrane protein</fullName>
    </submittedName>
</protein>
<name>A0A415P674_9FIRM</name>
<evidence type="ECO:0000313" key="2">
    <source>
        <dbReference type="EMBL" id="RHM08207.1"/>
    </source>
</evidence>
<keyword evidence="1" id="KW-1133">Transmembrane helix</keyword>
<dbReference type="Pfam" id="PF14808">
    <property type="entry name" value="TMEM164"/>
    <property type="match status" value="1"/>
</dbReference>
<feature type="transmembrane region" description="Helical" evidence="1">
    <location>
        <begin position="54"/>
        <end position="73"/>
    </location>
</feature>
<feature type="transmembrane region" description="Helical" evidence="1">
    <location>
        <begin position="137"/>
        <end position="160"/>
    </location>
</feature>
<gene>
    <name evidence="2" type="ORF">DWZ83_08610</name>
</gene>
<feature type="transmembrane region" description="Helical" evidence="1">
    <location>
        <begin position="172"/>
        <end position="190"/>
    </location>
</feature>
<feature type="transmembrane region" description="Helical" evidence="1">
    <location>
        <begin position="20"/>
        <end position="42"/>
    </location>
</feature>
<keyword evidence="1" id="KW-0472">Membrane</keyword>
<feature type="transmembrane region" description="Helical" evidence="1">
    <location>
        <begin position="210"/>
        <end position="240"/>
    </location>
</feature>
<comment type="caution">
    <text evidence="2">The sequence shown here is derived from an EMBL/GenBank/DDBJ whole genome shotgun (WGS) entry which is preliminary data.</text>
</comment>
<proteinExistence type="predicted"/>
<keyword evidence="3" id="KW-1185">Reference proteome</keyword>
<feature type="transmembrane region" description="Helical" evidence="1">
    <location>
        <begin position="85"/>
        <end position="103"/>
    </location>
</feature>
<dbReference type="EMBL" id="QRPK01000055">
    <property type="protein sequence ID" value="RHM08207.1"/>
    <property type="molecule type" value="Genomic_DNA"/>
</dbReference>
<dbReference type="AlphaFoldDB" id="A0A415P674"/>
<dbReference type="OrthoDB" id="9813172at2"/>
<organism evidence="2 3">
    <name type="scientific">Amedibacillus dolichus</name>
    <dbReference type="NCBI Taxonomy" id="31971"/>
    <lineage>
        <taxon>Bacteria</taxon>
        <taxon>Bacillati</taxon>
        <taxon>Bacillota</taxon>
        <taxon>Erysipelotrichia</taxon>
        <taxon>Erysipelotrichales</taxon>
        <taxon>Erysipelotrichaceae</taxon>
        <taxon>Amedibacillus</taxon>
    </lineage>
</organism>
<evidence type="ECO:0000256" key="1">
    <source>
        <dbReference type="SAM" id="Phobius"/>
    </source>
</evidence>
<evidence type="ECO:0000313" key="3">
    <source>
        <dbReference type="Proteomes" id="UP000284868"/>
    </source>
</evidence>
<keyword evidence="1" id="KW-0812">Transmembrane</keyword>
<sequence length="256" mass="30174">MRDSMNFFSDVPGIFHFRLFGFWHIVLTITMLLAMVLIYKYQEALRKWKYHDKAFRYIVAGIMFTNMAIYYGQKILDGTWSYKEHLPLHFCFISGYLFMYALVTNHKSMFKFVYFFSFAGPLPAILLPDLTCGPDRFIFWQFFFSHHFFLTASIYVLYVLEWKITYLEAFKAFIAANIMFALVFGLNQVIGSNYIMTTRLPAHIMKLFPFLSYINIPILWLELAGVAACFIAFIPLFFLYRSKESSKDSSILHQIS</sequence>
<reference evidence="2 3" key="1">
    <citation type="submission" date="2018-08" db="EMBL/GenBank/DDBJ databases">
        <title>A genome reference for cultivated species of the human gut microbiota.</title>
        <authorList>
            <person name="Zou Y."/>
            <person name="Xue W."/>
            <person name="Luo G."/>
        </authorList>
    </citation>
    <scope>NUCLEOTIDE SEQUENCE [LARGE SCALE GENOMIC DNA]</scope>
    <source>
        <strain evidence="2 3">AF35-6BH</strain>
    </source>
</reference>
<accession>A0A415P674</accession>
<feature type="transmembrane region" description="Helical" evidence="1">
    <location>
        <begin position="112"/>
        <end position="131"/>
    </location>
</feature>